<feature type="signal peptide" evidence="1">
    <location>
        <begin position="1"/>
        <end position="25"/>
    </location>
</feature>
<dbReference type="InterPro" id="IPR013785">
    <property type="entry name" value="Aldolase_TIM"/>
</dbReference>
<proteinExistence type="predicted"/>
<protein>
    <recommendedName>
        <fullName evidence="2">Glycoside-hydrolase family GH114 TIM-barrel domain-containing protein</fullName>
    </recommendedName>
</protein>
<keyword evidence="4" id="KW-1185">Reference proteome</keyword>
<dbReference type="OrthoDB" id="2108802at2759"/>
<keyword evidence="1" id="KW-0732">Signal</keyword>
<dbReference type="Gene3D" id="3.20.20.70">
    <property type="entry name" value="Aldolase class I"/>
    <property type="match status" value="1"/>
</dbReference>
<sequence length="328" mass="35602">MGLTSALAFAAAAAAALSWVADVEATWTSPQIGMGWQWELFFNTIPNVATPNVPVWDIDPERLVPSDIPVMMNALRALNRYIICYVNVGALDPGAVDWNAFTAVTPTIIDTVSLVWDFQYLLDIRRNETRALIKARFQRMASYGCHGIQTDNLDVYSLANKFGLTVDNAVDYMKWISATVHSLGMAVGLKDCGNLVTPRNLVPVFDFAVVDSCADFTGMCAEFTPFIQAGKPVFAAEYTDAGSAGCPVVSSPASACATTNAQNFEGILKSCDLGPEWQGCQADAISHTTANTRELSSTTRIISKFADAASDTNHQSISHHHSQRRLQH</sequence>
<dbReference type="STRING" id="37360.A0A0G4J1B6"/>
<dbReference type="PANTHER" id="PTHR35273:SF2">
    <property type="entry name" value="ALPHA-GALACTOSIDASE"/>
    <property type="match status" value="1"/>
</dbReference>
<reference evidence="3 4" key="1">
    <citation type="submission" date="2015-02" db="EMBL/GenBank/DDBJ databases">
        <authorList>
            <person name="Chooi Y.-H."/>
        </authorList>
    </citation>
    <scope>NUCLEOTIDE SEQUENCE [LARGE SCALE GENOMIC DNA]</scope>
    <source>
        <strain evidence="3">E3</strain>
    </source>
</reference>
<evidence type="ECO:0000313" key="4">
    <source>
        <dbReference type="Proteomes" id="UP000039324"/>
    </source>
</evidence>
<evidence type="ECO:0000259" key="2">
    <source>
        <dbReference type="Pfam" id="PF03537"/>
    </source>
</evidence>
<accession>A0A0G4J1B6</accession>
<feature type="domain" description="Glycoside-hydrolase family GH114 TIM-barrel" evidence="2">
    <location>
        <begin position="36"/>
        <end position="277"/>
    </location>
</feature>
<dbReference type="EMBL" id="CDSF01000112">
    <property type="protein sequence ID" value="CEP01433.1"/>
    <property type="molecule type" value="Genomic_DNA"/>
</dbReference>
<name>A0A0G4J1B6_PLABS</name>
<dbReference type="AlphaFoldDB" id="A0A0G4J1B6"/>
<dbReference type="Pfam" id="PF03537">
    <property type="entry name" value="Glyco_hydro_114"/>
    <property type="match status" value="1"/>
</dbReference>
<feature type="chain" id="PRO_5005193501" description="Glycoside-hydrolase family GH114 TIM-barrel domain-containing protein" evidence="1">
    <location>
        <begin position="26"/>
        <end position="328"/>
    </location>
</feature>
<dbReference type="Proteomes" id="UP000039324">
    <property type="component" value="Unassembled WGS sequence"/>
</dbReference>
<organism evidence="3 4">
    <name type="scientific">Plasmodiophora brassicae</name>
    <name type="common">Clubroot disease agent</name>
    <dbReference type="NCBI Taxonomy" id="37360"/>
    <lineage>
        <taxon>Eukaryota</taxon>
        <taxon>Sar</taxon>
        <taxon>Rhizaria</taxon>
        <taxon>Endomyxa</taxon>
        <taxon>Phytomyxea</taxon>
        <taxon>Plasmodiophorida</taxon>
        <taxon>Plasmodiophoridae</taxon>
        <taxon>Plasmodiophora</taxon>
    </lineage>
</organism>
<dbReference type="InterPro" id="IPR004352">
    <property type="entry name" value="GH114_TIM-barrel"/>
</dbReference>
<dbReference type="PANTHER" id="PTHR35273">
    <property type="entry name" value="ALPHA-1,4 POLYGALACTOSAMINIDASE, PUTATIVE (AFU_ORTHOLOGUE AFUA_3G07890)-RELATED"/>
    <property type="match status" value="1"/>
</dbReference>
<evidence type="ECO:0000313" key="3">
    <source>
        <dbReference type="EMBL" id="CEP01433.1"/>
    </source>
</evidence>
<evidence type="ECO:0000256" key="1">
    <source>
        <dbReference type="SAM" id="SignalP"/>
    </source>
</evidence>
<gene>
    <name evidence="3" type="ORF">PBRA_002039</name>
</gene>
<dbReference type="InterPro" id="IPR017853">
    <property type="entry name" value="GH"/>
</dbReference>
<dbReference type="SUPFAM" id="SSF51445">
    <property type="entry name" value="(Trans)glycosidases"/>
    <property type="match status" value="1"/>
</dbReference>